<dbReference type="EMBL" id="OU900102">
    <property type="protein sequence ID" value="CAG9865125.1"/>
    <property type="molecule type" value="Genomic_DNA"/>
</dbReference>
<dbReference type="SUPFAM" id="SSF48452">
    <property type="entry name" value="TPR-like"/>
    <property type="match status" value="2"/>
</dbReference>
<dbReference type="PROSITE" id="PS50082">
    <property type="entry name" value="WD_REPEATS_2"/>
    <property type="match status" value="2"/>
</dbReference>
<evidence type="ECO:0000256" key="7">
    <source>
        <dbReference type="PROSITE-ProRule" id="PRU00221"/>
    </source>
</evidence>
<dbReference type="InterPro" id="IPR015943">
    <property type="entry name" value="WD40/YVTN_repeat-like_dom_sf"/>
</dbReference>
<dbReference type="SMART" id="SM00320">
    <property type="entry name" value="WD40"/>
    <property type="match status" value="4"/>
</dbReference>
<reference evidence="12" key="1">
    <citation type="submission" date="2022-01" db="EMBL/GenBank/DDBJ databases">
        <authorList>
            <person name="King R."/>
        </authorList>
    </citation>
    <scope>NUCLEOTIDE SEQUENCE</scope>
</reference>
<feature type="domain" description="IF140 C-terminal TPR" evidence="10">
    <location>
        <begin position="1290"/>
        <end position="1416"/>
    </location>
</feature>
<evidence type="ECO:0008006" key="14">
    <source>
        <dbReference type="Google" id="ProtNLM"/>
    </source>
</evidence>
<dbReference type="GO" id="GO:0035721">
    <property type="term" value="P:intraciliary retrograde transport"/>
    <property type="evidence" value="ECO:0007669"/>
    <property type="project" value="TreeGrafter"/>
</dbReference>
<dbReference type="PANTHER" id="PTHR15722">
    <property type="entry name" value="IFT140/172-RELATED"/>
    <property type="match status" value="1"/>
</dbReference>
<organism evidence="12 13">
    <name type="scientific">Phyllotreta striolata</name>
    <name type="common">Striped flea beetle</name>
    <name type="synonym">Crioceris striolata</name>
    <dbReference type="NCBI Taxonomy" id="444603"/>
    <lineage>
        <taxon>Eukaryota</taxon>
        <taxon>Metazoa</taxon>
        <taxon>Ecdysozoa</taxon>
        <taxon>Arthropoda</taxon>
        <taxon>Hexapoda</taxon>
        <taxon>Insecta</taxon>
        <taxon>Pterygota</taxon>
        <taxon>Neoptera</taxon>
        <taxon>Endopterygota</taxon>
        <taxon>Coleoptera</taxon>
        <taxon>Polyphaga</taxon>
        <taxon>Cucujiformia</taxon>
        <taxon>Chrysomeloidea</taxon>
        <taxon>Chrysomelidae</taxon>
        <taxon>Galerucinae</taxon>
        <taxon>Alticini</taxon>
        <taxon>Phyllotreta</taxon>
    </lineage>
</organism>
<dbReference type="GO" id="GO:0036064">
    <property type="term" value="C:ciliary basal body"/>
    <property type="evidence" value="ECO:0007669"/>
    <property type="project" value="TreeGrafter"/>
</dbReference>
<sequence>MTLYFETPVVFPEPGSISINSVWHSNTPLLAVAGFSQDRGGFVIIFDELGESLKNVNYPVHRSFQVTALAWHPDRILLATGWENGELKIWNGTDKEFSDVVGPHKAPITALAFSEKGSRLVTCDSSGSVVGWKMAGKGDTNLSFHLDLKESVTQITFRRTIKMHADFDVEGLAKAAVNGDENALDMFSSWRPKTTARKFKVQDGSDNVNFFIVTQAGSVYYVNTSGSCSEVFNTDGVAVSTMLYHRSKDAVVIMLEGFTICYFSVDFRGQLTEITKVKLSGRVQTRNVGNQSITWAGINCLAVLTGDLVARVWDIETNDNYVLPTQMKLYDTQDKYHTVNEIFTCVSYCSLNHTLCAGTNIGRVYFWTRRQNSSEIESPDDLWELNNVNSISGTIKQVIWGSLMTRLPLLSVNCVTSVYVMKEQSVCCSFSEKIWATQKTSAQVLLEADRGDYVLQLESQVTDMSISEDILAFTDGRSVSIYEIAWNTSGDGKGDNTDRNFSVKYSNSFNNDNETIIVYRRNVIAMNSKTVSILSTTGSTVFLIPGTLSEGENIGMDVTANFLTVFTMEGYLKIYDLSEQPRLVTPFRNVYDMVADFGEIIQAKTNSTGTKVAFAVAAANLVPDGKLYVWDIEKDVTFLYDFRKYDFLEGEYLDTSPEGAGDRTSKFDEYCRNRIPTGFAWDKSDPRLLICSARKIKLPGHGKGFLARTKSEEKKNLGDEDHIIITMFVSSDNGIKIHDIKSAELETKLLACIAPYIVSMQKLSVVRDTMSDFVGLENCDSSTSSAVLEFSYNLSLGDMDAAFKSIKLVQSSSVWRSLAKMCVKTKRLDVAEVCLGHMGNASAARALRLAATDDSLELEAKVALLAVHLNMLEEAEQLYVECGRYDLQNKLLRSRNKMDAAHAVAESKDRINLRNTEYSWAKMLEQAEDFKEAAARYERANTHLYDVPRMLSDHPQQLQAYMTKTKDKEMMKWWGQYVESQGDMVSALKIYSNAGDIYSQVRVLCFLGKESLAADLARGNADKAAFYHMARYYETVGNCEEAVNMFTKATAYSNAVRLCKENNMSEELWNLSVVASGKEKIQIAKYFEEQGDLERSAVLYHRGGMLHKAIELAFKTRQYDILQEIASELNVDSDPALVRKCAEYFIDNEQFDKAVDLLAIVKQYTHAIELCVKHNVQLNEDLVEKLTPSNESVDEDTKIMVLESLAESLMVQGDYHLATKKFTQAGDKIRAMKALLKSGDTEKITFFASVSRQREIYIMAANYLQTTDWQNHPEVLRNIITFYSKGKALDLLANFYVACAQVEIDEFQNYEKAFGALTEASRCLQKITEPRDPKQIQRATEIVQQRLTLVKKFVDIRKLFERGDGQTALTQCQQLLMTNGNDLEVAVRRGDIYSVMIQYQVKTGNFSEAKQMFMELRQLLERSVNTPITYYLSKEVVQALADGLGVPVPHLVPKAARSRAEDNDEAVEEVVED</sequence>
<dbReference type="Gene3D" id="1.25.40.470">
    <property type="match status" value="2"/>
</dbReference>
<dbReference type="GO" id="GO:0030991">
    <property type="term" value="C:intraciliary transport particle A"/>
    <property type="evidence" value="ECO:0007669"/>
    <property type="project" value="TreeGrafter"/>
</dbReference>
<keyword evidence="6" id="KW-0966">Cell projection</keyword>
<dbReference type="InterPro" id="IPR056168">
    <property type="entry name" value="TPR_IF140/IFT172/WDR19"/>
</dbReference>
<evidence type="ECO:0000256" key="3">
    <source>
        <dbReference type="ARBA" id="ARBA00022737"/>
    </source>
</evidence>
<dbReference type="SUPFAM" id="SSF50978">
    <property type="entry name" value="WD40 repeat-like"/>
    <property type="match status" value="1"/>
</dbReference>
<dbReference type="InterPro" id="IPR001680">
    <property type="entry name" value="WD40_rpt"/>
</dbReference>
<dbReference type="InterPro" id="IPR056155">
    <property type="entry name" value="Beta-prop_IFT140_2nd"/>
</dbReference>
<proteinExistence type="predicted"/>
<evidence type="ECO:0000256" key="6">
    <source>
        <dbReference type="ARBA" id="ARBA00023273"/>
    </source>
</evidence>
<evidence type="ECO:0000259" key="10">
    <source>
        <dbReference type="Pfam" id="PF24760"/>
    </source>
</evidence>
<dbReference type="FunFam" id="1.25.40.470:FF:000018">
    <property type="entry name" value="Reduced mechanoreceptor potential A"/>
    <property type="match status" value="1"/>
</dbReference>
<feature type="domain" description="IF140/IFT172/WDR19 TPR" evidence="11">
    <location>
        <begin position="797"/>
        <end position="1282"/>
    </location>
</feature>
<evidence type="ECO:0000259" key="8">
    <source>
        <dbReference type="Pfam" id="PF23383"/>
    </source>
</evidence>
<dbReference type="Pfam" id="PF24760">
    <property type="entry name" value="TPR_IF140_C"/>
    <property type="match status" value="1"/>
</dbReference>
<gene>
    <name evidence="12" type="ORF">PHYEVI_LOCUS11370</name>
</gene>
<keyword evidence="13" id="KW-1185">Reference proteome</keyword>
<protein>
    <recommendedName>
        <fullName evidence="14">Intraflagellar transport protein 140</fullName>
    </recommendedName>
</protein>
<keyword evidence="3" id="KW-0677">Repeat</keyword>
<evidence type="ECO:0000313" key="13">
    <source>
        <dbReference type="Proteomes" id="UP001153712"/>
    </source>
</evidence>
<comment type="subcellular location">
    <subcellularLocation>
        <location evidence="1">Cell projection</location>
        <location evidence="1">Cilium</location>
    </subcellularLocation>
</comment>
<evidence type="ECO:0000259" key="11">
    <source>
        <dbReference type="Pfam" id="PF24762"/>
    </source>
</evidence>
<evidence type="ECO:0000256" key="2">
    <source>
        <dbReference type="ARBA" id="ARBA00022574"/>
    </source>
</evidence>
<dbReference type="Pfam" id="PF24762">
    <property type="entry name" value="TPR_IF140-IFT172"/>
    <property type="match status" value="1"/>
</dbReference>
<feature type="repeat" description="WD" evidence="7">
    <location>
        <begin position="66"/>
        <end position="91"/>
    </location>
</feature>
<dbReference type="Gene3D" id="2.130.10.10">
    <property type="entry name" value="YVTN repeat-like/Quinoprotein amine dehydrogenase"/>
    <property type="match status" value="2"/>
</dbReference>
<evidence type="ECO:0000313" key="12">
    <source>
        <dbReference type="EMBL" id="CAG9865125.1"/>
    </source>
</evidence>
<feature type="domain" description="IFT140 second beta-propeller" evidence="9">
    <location>
        <begin position="434"/>
        <end position="762"/>
    </location>
</feature>
<feature type="repeat" description="WD" evidence="7">
    <location>
        <begin position="101"/>
        <end position="134"/>
    </location>
</feature>
<dbReference type="Pfam" id="PF23383">
    <property type="entry name" value="Beta-prop_IFT140_1st"/>
    <property type="match status" value="1"/>
</dbReference>
<dbReference type="Proteomes" id="UP001153712">
    <property type="component" value="Chromosome 9"/>
</dbReference>
<dbReference type="OrthoDB" id="10258787at2759"/>
<dbReference type="InterPro" id="IPR056154">
    <property type="entry name" value="Beta-prop_IFT140_1st"/>
</dbReference>
<feature type="domain" description="IFT140 first beta-propeller" evidence="8">
    <location>
        <begin position="3"/>
        <end position="424"/>
    </location>
</feature>
<keyword evidence="2 7" id="KW-0853">WD repeat</keyword>
<evidence type="ECO:0000259" key="9">
    <source>
        <dbReference type="Pfam" id="PF23385"/>
    </source>
</evidence>
<evidence type="ECO:0000256" key="5">
    <source>
        <dbReference type="ARBA" id="ARBA00023069"/>
    </source>
</evidence>
<dbReference type="InterPro" id="IPR011990">
    <property type="entry name" value="TPR-like_helical_dom_sf"/>
</dbReference>
<evidence type="ECO:0000256" key="1">
    <source>
        <dbReference type="ARBA" id="ARBA00004138"/>
    </source>
</evidence>
<dbReference type="PANTHER" id="PTHR15722:SF7">
    <property type="entry name" value="INTRAFLAGELLAR TRANSPORT PROTEIN 140 HOMOLOG"/>
    <property type="match status" value="1"/>
</dbReference>
<evidence type="ECO:0000256" key="4">
    <source>
        <dbReference type="ARBA" id="ARBA00022803"/>
    </source>
</evidence>
<name>A0A9N9XRW1_PHYSR</name>
<dbReference type="InterPro" id="IPR056156">
    <property type="entry name" value="TPR_IF140_C"/>
</dbReference>
<dbReference type="GO" id="GO:0005930">
    <property type="term" value="C:axoneme"/>
    <property type="evidence" value="ECO:0007669"/>
    <property type="project" value="TreeGrafter"/>
</dbReference>
<dbReference type="Pfam" id="PF23385">
    <property type="entry name" value="Beta-prop_IFT140_2nd"/>
    <property type="match status" value="1"/>
</dbReference>
<accession>A0A9N9XRW1</accession>
<keyword evidence="4" id="KW-0802">TPR repeat</keyword>
<dbReference type="InterPro" id="IPR036322">
    <property type="entry name" value="WD40_repeat_dom_sf"/>
</dbReference>
<keyword evidence="5" id="KW-0969">Cilium</keyword>
<dbReference type="Gene3D" id="1.25.40.10">
    <property type="entry name" value="Tetratricopeptide repeat domain"/>
    <property type="match status" value="1"/>
</dbReference>